<accession>C7MNZ3</accession>
<dbReference type="HAMAP" id="MF_00228">
    <property type="entry name" value="Thz_kinase"/>
    <property type="match status" value="1"/>
</dbReference>
<feature type="binding site" evidence="11">
    <location>
        <position position="177"/>
    </location>
    <ligand>
        <name>ATP</name>
        <dbReference type="ChEBI" id="CHEBI:30616"/>
    </ligand>
</feature>
<keyword evidence="5 11" id="KW-0479">Metal-binding</keyword>
<keyword evidence="7 11" id="KW-0418">Kinase</keyword>
<sequence>MAEQGKEIAASALDAVRSQHPLVHCITNYVTVNDCANALLALDASPIMSDEAADVDDITSICNALVLNIGTLNEATIAGMRAAADRASTLDHPIVLDPVGAGASKLRTKTASQLLDRYGVTILRGNMSEIKALAGTAASTRGVDVNPADVTTDDNLAESAAFARARARQAQVVVAITGAIDVVADANHAFAVRNGSALQGRITGAGCMLSALTGAFAASADTPLQAALGAVVSMGVAGELAASRMQEGDGNGSFRTYLLDALFNLSNAQLHSFARVEEVL</sequence>
<evidence type="ECO:0000313" key="12">
    <source>
        <dbReference type="EMBL" id="ACU94633.1"/>
    </source>
</evidence>
<evidence type="ECO:0000256" key="2">
    <source>
        <dbReference type="ARBA" id="ARBA00001946"/>
    </source>
</evidence>
<keyword evidence="6 11" id="KW-0547">Nucleotide-binding</keyword>
<dbReference type="KEGG" id="ccu:Ccur_09350"/>
<dbReference type="RefSeq" id="WP_012803319.1">
    <property type="nucleotide sequence ID" value="NC_013170.1"/>
</dbReference>
<evidence type="ECO:0000256" key="9">
    <source>
        <dbReference type="ARBA" id="ARBA00022842"/>
    </source>
</evidence>
<evidence type="ECO:0000256" key="11">
    <source>
        <dbReference type="HAMAP-Rule" id="MF_00228"/>
    </source>
</evidence>
<dbReference type="GO" id="GO:0004417">
    <property type="term" value="F:hydroxyethylthiazole kinase activity"/>
    <property type="evidence" value="ECO:0007669"/>
    <property type="project" value="UniProtKB-UniRule"/>
</dbReference>
<dbReference type="CDD" id="cd01170">
    <property type="entry name" value="THZ_kinase"/>
    <property type="match status" value="1"/>
</dbReference>
<keyword evidence="9 11" id="KW-0460">Magnesium</keyword>
<dbReference type="PRINTS" id="PR01099">
    <property type="entry name" value="HYETHTZKNASE"/>
</dbReference>
<dbReference type="HOGENOM" id="CLU_019943_0_0_11"/>
<comment type="cofactor">
    <cofactor evidence="2 11">
        <name>Mg(2+)</name>
        <dbReference type="ChEBI" id="CHEBI:18420"/>
    </cofactor>
</comment>
<evidence type="ECO:0000256" key="7">
    <source>
        <dbReference type="ARBA" id="ARBA00022777"/>
    </source>
</evidence>
<dbReference type="EMBL" id="CP001682">
    <property type="protein sequence ID" value="ACU94633.1"/>
    <property type="molecule type" value="Genomic_DNA"/>
</dbReference>
<dbReference type="PIRSF" id="PIRSF000513">
    <property type="entry name" value="Thz_kinase"/>
    <property type="match status" value="1"/>
</dbReference>
<keyword evidence="13" id="KW-1185">Reference proteome</keyword>
<keyword evidence="4 11" id="KW-0808">Transferase</keyword>
<keyword evidence="10 11" id="KW-0784">Thiamine biosynthesis</keyword>
<evidence type="ECO:0000256" key="10">
    <source>
        <dbReference type="ARBA" id="ARBA00022977"/>
    </source>
</evidence>
<reference evidence="12 13" key="1">
    <citation type="journal article" date="2009" name="Stand. Genomic Sci.">
        <title>Complete genome sequence of Cryptobacterium curtum type strain (12-3).</title>
        <authorList>
            <person name="Mavrommatis K."/>
            <person name="Pukall R."/>
            <person name="Rohde C."/>
            <person name="Chen F."/>
            <person name="Sims D."/>
            <person name="Brettin T."/>
            <person name="Kuske C."/>
            <person name="Detter J.C."/>
            <person name="Han C."/>
            <person name="Lapidus A."/>
            <person name="Copeland A."/>
            <person name="Glavina Del Rio T."/>
            <person name="Nolan M."/>
            <person name="Lucas S."/>
            <person name="Tice H."/>
            <person name="Cheng J.F."/>
            <person name="Bruce D."/>
            <person name="Goodwin L."/>
            <person name="Pitluck S."/>
            <person name="Ovchinnikova G."/>
            <person name="Pati A."/>
            <person name="Ivanova N."/>
            <person name="Chen A."/>
            <person name="Palaniappan K."/>
            <person name="Chain P."/>
            <person name="D'haeseleer P."/>
            <person name="Goker M."/>
            <person name="Bristow J."/>
            <person name="Eisen J.A."/>
            <person name="Markowitz V."/>
            <person name="Hugenholtz P."/>
            <person name="Rohde M."/>
            <person name="Klenk H.P."/>
            <person name="Kyrpides N.C."/>
        </authorList>
    </citation>
    <scope>NUCLEOTIDE SEQUENCE [LARGE SCALE GENOMIC DNA]</scope>
    <source>
        <strain evidence="13">ATCC 700683 / DSM 15641 / 12-3</strain>
    </source>
</reference>
<evidence type="ECO:0000256" key="6">
    <source>
        <dbReference type="ARBA" id="ARBA00022741"/>
    </source>
</evidence>
<evidence type="ECO:0000256" key="8">
    <source>
        <dbReference type="ARBA" id="ARBA00022840"/>
    </source>
</evidence>
<dbReference type="Pfam" id="PF02110">
    <property type="entry name" value="HK"/>
    <property type="match status" value="1"/>
</dbReference>
<dbReference type="NCBIfam" id="NF006830">
    <property type="entry name" value="PRK09355.1"/>
    <property type="match status" value="1"/>
</dbReference>
<dbReference type="InterPro" id="IPR000417">
    <property type="entry name" value="Hyethyz_kinase"/>
</dbReference>
<gene>
    <name evidence="11" type="primary">thiM</name>
    <name evidence="12" type="ordered locus">Ccur_09350</name>
</gene>
<organism evidence="12 13">
    <name type="scientific">Cryptobacterium curtum (strain ATCC 700683 / DSM 15641 / CCUG 43107 / 12-3)</name>
    <dbReference type="NCBI Taxonomy" id="469378"/>
    <lineage>
        <taxon>Bacteria</taxon>
        <taxon>Bacillati</taxon>
        <taxon>Actinomycetota</taxon>
        <taxon>Coriobacteriia</taxon>
        <taxon>Eggerthellales</taxon>
        <taxon>Eggerthellaceae</taxon>
        <taxon>Cryptobacterium</taxon>
    </lineage>
</organism>
<dbReference type="NCBIfam" id="TIGR00694">
    <property type="entry name" value="thiM"/>
    <property type="match status" value="1"/>
</dbReference>
<dbReference type="Proteomes" id="UP000000954">
    <property type="component" value="Chromosome"/>
</dbReference>
<name>C7MNZ3_CRYCD</name>
<evidence type="ECO:0000256" key="3">
    <source>
        <dbReference type="ARBA" id="ARBA00004868"/>
    </source>
</evidence>
<comment type="similarity">
    <text evidence="11">Belongs to the Thz kinase family.</text>
</comment>
<dbReference type="SUPFAM" id="SSF53613">
    <property type="entry name" value="Ribokinase-like"/>
    <property type="match status" value="1"/>
</dbReference>
<evidence type="ECO:0000256" key="5">
    <source>
        <dbReference type="ARBA" id="ARBA00022723"/>
    </source>
</evidence>
<dbReference type="GO" id="GO:0009228">
    <property type="term" value="P:thiamine biosynthetic process"/>
    <property type="evidence" value="ECO:0007669"/>
    <property type="project" value="UniProtKB-KW"/>
</dbReference>
<dbReference type="InterPro" id="IPR029056">
    <property type="entry name" value="Ribokinase-like"/>
</dbReference>
<dbReference type="GO" id="GO:0005524">
    <property type="term" value="F:ATP binding"/>
    <property type="evidence" value="ECO:0007669"/>
    <property type="project" value="UniProtKB-UniRule"/>
</dbReference>
<dbReference type="eggNOG" id="COG2145">
    <property type="taxonomic scope" value="Bacteria"/>
</dbReference>
<dbReference type="Gene3D" id="3.40.1190.20">
    <property type="match status" value="1"/>
</dbReference>
<evidence type="ECO:0000256" key="1">
    <source>
        <dbReference type="ARBA" id="ARBA00001771"/>
    </source>
</evidence>
<dbReference type="AlphaFoldDB" id="C7MNZ3"/>
<evidence type="ECO:0000313" key="13">
    <source>
        <dbReference type="Proteomes" id="UP000000954"/>
    </source>
</evidence>
<comment type="catalytic activity">
    <reaction evidence="1 11">
        <text>5-(2-hydroxyethyl)-4-methylthiazole + ATP = 4-methyl-5-(2-phosphooxyethyl)-thiazole + ADP + H(+)</text>
        <dbReference type="Rhea" id="RHEA:24212"/>
        <dbReference type="ChEBI" id="CHEBI:15378"/>
        <dbReference type="ChEBI" id="CHEBI:17957"/>
        <dbReference type="ChEBI" id="CHEBI:30616"/>
        <dbReference type="ChEBI" id="CHEBI:58296"/>
        <dbReference type="ChEBI" id="CHEBI:456216"/>
        <dbReference type="EC" id="2.7.1.50"/>
    </reaction>
</comment>
<dbReference type="GO" id="GO:0000287">
    <property type="term" value="F:magnesium ion binding"/>
    <property type="evidence" value="ECO:0007669"/>
    <property type="project" value="UniProtKB-UniRule"/>
</dbReference>
<feature type="binding site" evidence="11">
    <location>
        <position position="124"/>
    </location>
    <ligand>
        <name>ATP</name>
        <dbReference type="ChEBI" id="CHEBI:30616"/>
    </ligand>
</feature>
<dbReference type="STRING" id="469378.Ccur_09350"/>
<proteinExistence type="inferred from homology"/>
<dbReference type="GO" id="GO:0009229">
    <property type="term" value="P:thiamine diphosphate biosynthetic process"/>
    <property type="evidence" value="ECO:0007669"/>
    <property type="project" value="UniProtKB-UniRule"/>
</dbReference>
<feature type="binding site" evidence="11">
    <location>
        <position position="204"/>
    </location>
    <ligand>
        <name>substrate</name>
    </ligand>
</feature>
<protein>
    <recommendedName>
        <fullName evidence="11">Hydroxyethylthiazole kinase</fullName>
        <ecNumber evidence="11">2.7.1.50</ecNumber>
    </recommendedName>
    <alternativeName>
        <fullName evidence="11">4-methyl-5-beta-hydroxyethylthiazole kinase</fullName>
        <shortName evidence="11">TH kinase</shortName>
        <shortName evidence="11">Thz kinase</shortName>
    </alternativeName>
</protein>
<keyword evidence="8 11" id="KW-0067">ATP-binding</keyword>
<evidence type="ECO:0000256" key="4">
    <source>
        <dbReference type="ARBA" id="ARBA00022679"/>
    </source>
</evidence>
<comment type="function">
    <text evidence="11">Catalyzes the phosphorylation of the hydroxyl group of 4-methyl-5-beta-hydroxyethylthiazole (THZ).</text>
</comment>
<comment type="pathway">
    <text evidence="3 11">Cofactor biosynthesis; thiamine diphosphate biosynthesis; 4-methyl-5-(2-phosphoethyl)-thiazole from 5-(2-hydroxyethyl)-4-methylthiazole: step 1/1.</text>
</comment>
<feature type="binding site" evidence="11">
    <location>
        <position position="48"/>
    </location>
    <ligand>
        <name>substrate</name>
    </ligand>
</feature>
<dbReference type="UniPathway" id="UPA00060">
    <property type="reaction ID" value="UER00139"/>
</dbReference>
<dbReference type="EC" id="2.7.1.50" evidence="11"/>